<name>A0A1I4Y4U4_9FLAO</name>
<feature type="domain" description="Glycosyltransferase subfamily 4-like N-terminal" evidence="2">
    <location>
        <begin position="62"/>
        <end position="163"/>
    </location>
</feature>
<gene>
    <name evidence="3" type="ORF">SAMN05660413_00526</name>
</gene>
<evidence type="ECO:0000259" key="2">
    <source>
        <dbReference type="Pfam" id="PF13439"/>
    </source>
</evidence>
<dbReference type="Pfam" id="PF00534">
    <property type="entry name" value="Glycos_transf_1"/>
    <property type="match status" value="1"/>
</dbReference>
<dbReference type="SUPFAM" id="SSF53756">
    <property type="entry name" value="UDP-Glycosyltransferase/glycogen phosphorylase"/>
    <property type="match status" value="1"/>
</dbReference>
<sequence length="366" mass="41503">MTIALISPNKNAYSETFIQAHKERLNGNIFYYYNGEIPTELEGGVIINSRRKRILDIFKGHFRLNRFSLAEQAVITSFKNNKIDLVFAEYGTTGQALLPVCKELQIPLIVHFHGFDASRKEVLKANNNYCELFEYASYVLVVSNNMYSDLLKMGCPESKLIYNVYGPREDFLEVLPNFKKQQFIAIGRFTDKKAPYYLILSFKEVLKNFPDAKMIIAGDGELWNTCKNLIHYYELGESISMPGVITKEQYIEYLKESLAMIQHSITAEDGDSEGTPVSILEASAAGVPVISTKHAGIPDVVIDRKTGLLVEEHDVQEMSIKMQELLENNTRAKELGTNAKKNISKNFSLDRHIKVLNDLIDKALKV</sequence>
<keyword evidence="3" id="KW-0808">Transferase</keyword>
<evidence type="ECO:0000313" key="3">
    <source>
        <dbReference type="EMBL" id="SFN33094.1"/>
    </source>
</evidence>
<evidence type="ECO:0000259" key="1">
    <source>
        <dbReference type="Pfam" id="PF00534"/>
    </source>
</evidence>
<feature type="domain" description="Glycosyl transferase family 1" evidence="1">
    <location>
        <begin position="177"/>
        <end position="341"/>
    </location>
</feature>
<dbReference type="Pfam" id="PF13439">
    <property type="entry name" value="Glyco_transf_4"/>
    <property type="match status" value="1"/>
</dbReference>
<dbReference type="Gene3D" id="3.40.50.2000">
    <property type="entry name" value="Glycogen Phosphorylase B"/>
    <property type="match status" value="2"/>
</dbReference>
<evidence type="ECO:0000313" key="4">
    <source>
        <dbReference type="Proteomes" id="UP000199153"/>
    </source>
</evidence>
<dbReference type="RefSeq" id="WP_093405525.1">
    <property type="nucleotide sequence ID" value="NZ_FOVL01000002.1"/>
</dbReference>
<organism evidence="3 4">
    <name type="scientific">Salegentibacter flavus</name>
    <dbReference type="NCBI Taxonomy" id="287099"/>
    <lineage>
        <taxon>Bacteria</taxon>
        <taxon>Pseudomonadati</taxon>
        <taxon>Bacteroidota</taxon>
        <taxon>Flavobacteriia</taxon>
        <taxon>Flavobacteriales</taxon>
        <taxon>Flavobacteriaceae</taxon>
        <taxon>Salegentibacter</taxon>
    </lineage>
</organism>
<dbReference type="EMBL" id="FOVL01000002">
    <property type="protein sequence ID" value="SFN33094.1"/>
    <property type="molecule type" value="Genomic_DNA"/>
</dbReference>
<dbReference type="OrthoDB" id="9795068at2"/>
<dbReference type="PANTHER" id="PTHR12526">
    <property type="entry name" value="GLYCOSYLTRANSFERASE"/>
    <property type="match status" value="1"/>
</dbReference>
<accession>A0A1I4Y4U4</accession>
<keyword evidence="4" id="KW-1185">Reference proteome</keyword>
<protein>
    <submittedName>
        <fullName evidence="3">Glycosyltransferase involved in cell wall bisynthesis</fullName>
    </submittedName>
</protein>
<proteinExistence type="predicted"/>
<dbReference type="STRING" id="287099.SAMN05660413_00526"/>
<reference evidence="3 4" key="1">
    <citation type="submission" date="2016-10" db="EMBL/GenBank/DDBJ databases">
        <authorList>
            <person name="de Groot N.N."/>
        </authorList>
    </citation>
    <scope>NUCLEOTIDE SEQUENCE [LARGE SCALE GENOMIC DNA]</scope>
    <source>
        <strain evidence="3 4">DSM 17794</strain>
    </source>
</reference>
<dbReference type="InterPro" id="IPR028098">
    <property type="entry name" value="Glyco_trans_4-like_N"/>
</dbReference>
<dbReference type="InterPro" id="IPR001296">
    <property type="entry name" value="Glyco_trans_1"/>
</dbReference>
<dbReference type="GO" id="GO:0016757">
    <property type="term" value="F:glycosyltransferase activity"/>
    <property type="evidence" value="ECO:0007669"/>
    <property type="project" value="InterPro"/>
</dbReference>
<dbReference type="Proteomes" id="UP000199153">
    <property type="component" value="Unassembled WGS sequence"/>
</dbReference>
<dbReference type="AlphaFoldDB" id="A0A1I4Y4U4"/>